<dbReference type="EMBL" id="RWIC01000034">
    <property type="protein sequence ID" value="TKC52315.1"/>
    <property type="molecule type" value="Genomic_DNA"/>
</dbReference>
<sequence>ISWPSTCQQCGPLLCTILTLYTIVLPQSSVHFICRPAGHSAQCYARQQLWTDPGPWISSAAG</sequence>
<evidence type="ECO:0000313" key="3">
    <source>
        <dbReference type="Proteomes" id="UP000308365"/>
    </source>
</evidence>
<feature type="chain" id="PRO_5020970967" evidence="1">
    <location>
        <begin position="27"/>
        <end position="62"/>
    </location>
</feature>
<gene>
    <name evidence="2" type="ORF">EI555_000677</name>
</gene>
<name>A0A4U1FQ09_MONMO</name>
<feature type="non-terminal residue" evidence="2">
    <location>
        <position position="1"/>
    </location>
</feature>
<evidence type="ECO:0000313" key="2">
    <source>
        <dbReference type="EMBL" id="TKC52315.1"/>
    </source>
</evidence>
<reference evidence="3" key="1">
    <citation type="journal article" date="2019" name="IScience">
        <title>Narwhal Genome Reveals Long-Term Low Genetic Diversity despite Current Large Abundance Size.</title>
        <authorList>
            <person name="Westbury M.V."/>
            <person name="Petersen B."/>
            <person name="Garde E."/>
            <person name="Heide-Jorgensen M.P."/>
            <person name="Lorenzen E.D."/>
        </authorList>
    </citation>
    <scope>NUCLEOTIDE SEQUENCE [LARGE SCALE GENOMIC DNA]</scope>
</reference>
<dbReference type="Proteomes" id="UP000308365">
    <property type="component" value="Unassembled WGS sequence"/>
</dbReference>
<keyword evidence="1" id="KW-0732">Signal</keyword>
<comment type="caution">
    <text evidence="2">The sequence shown here is derived from an EMBL/GenBank/DDBJ whole genome shotgun (WGS) entry which is preliminary data.</text>
</comment>
<accession>A0A4U1FQ09</accession>
<protein>
    <submittedName>
        <fullName evidence="2">Uncharacterized protein</fullName>
    </submittedName>
</protein>
<dbReference type="AlphaFoldDB" id="A0A4U1FQ09"/>
<proteinExistence type="predicted"/>
<organism evidence="2 3">
    <name type="scientific">Monodon monoceros</name>
    <name type="common">Narwhal</name>
    <name type="synonym">Ceratodon monodon</name>
    <dbReference type="NCBI Taxonomy" id="40151"/>
    <lineage>
        <taxon>Eukaryota</taxon>
        <taxon>Metazoa</taxon>
        <taxon>Chordata</taxon>
        <taxon>Craniata</taxon>
        <taxon>Vertebrata</taxon>
        <taxon>Euteleostomi</taxon>
        <taxon>Mammalia</taxon>
        <taxon>Eutheria</taxon>
        <taxon>Laurasiatheria</taxon>
        <taxon>Artiodactyla</taxon>
        <taxon>Whippomorpha</taxon>
        <taxon>Cetacea</taxon>
        <taxon>Odontoceti</taxon>
        <taxon>Monodontidae</taxon>
        <taxon>Monodon</taxon>
    </lineage>
</organism>
<evidence type="ECO:0000256" key="1">
    <source>
        <dbReference type="SAM" id="SignalP"/>
    </source>
</evidence>
<feature type="signal peptide" evidence="1">
    <location>
        <begin position="1"/>
        <end position="26"/>
    </location>
</feature>